<dbReference type="OrthoDB" id="2641610at2"/>
<dbReference type="EMBL" id="JAAAMU010000004">
    <property type="protein sequence ID" value="NBC69424.1"/>
    <property type="molecule type" value="Genomic_DNA"/>
</dbReference>
<name>A0A7X5C1G8_9BACL</name>
<organism evidence="1 2">
    <name type="scientific">Paenibacillus sacheonensis</name>
    <dbReference type="NCBI Taxonomy" id="742054"/>
    <lineage>
        <taxon>Bacteria</taxon>
        <taxon>Bacillati</taxon>
        <taxon>Bacillota</taxon>
        <taxon>Bacilli</taxon>
        <taxon>Bacillales</taxon>
        <taxon>Paenibacillaceae</taxon>
        <taxon>Paenibacillus</taxon>
    </lineage>
</organism>
<gene>
    <name evidence="1" type="ORF">GT003_10510</name>
</gene>
<reference evidence="1 2" key="1">
    <citation type="submission" date="2020-01" db="EMBL/GenBank/DDBJ databases">
        <title>Paenibacillus soybeanensis sp. nov. isolated from the nodules of soybean (Glycine max(L.) Merr).</title>
        <authorList>
            <person name="Wang H."/>
        </authorList>
    </citation>
    <scope>NUCLEOTIDE SEQUENCE [LARGE SCALE GENOMIC DNA]</scope>
    <source>
        <strain evidence="1 2">DSM 23054</strain>
    </source>
</reference>
<dbReference type="RefSeq" id="WP_161697209.1">
    <property type="nucleotide sequence ID" value="NZ_JAAAMU010000004.1"/>
</dbReference>
<keyword evidence="2" id="KW-1185">Reference proteome</keyword>
<evidence type="ECO:0000313" key="1">
    <source>
        <dbReference type="EMBL" id="NBC69424.1"/>
    </source>
</evidence>
<evidence type="ECO:0000313" key="2">
    <source>
        <dbReference type="Proteomes" id="UP000558113"/>
    </source>
</evidence>
<sequence>MGKFLDMRVSENSNVYGFPATPVTSTPALVGVIGLQTQNIAGTGTNGLIVNLAGTVGVDTSSGDGGTFIVNIQRGATTVYGGGDIIYTAEVTAAGFAPANLISFNAVDLNAPALLETQYTMFFSATYSSPTPPNLDRVGPECFTGIAMDGSVSPS</sequence>
<proteinExistence type="predicted"/>
<protein>
    <recommendedName>
        <fullName evidence="3">Exosporium leader peptide</fullName>
    </recommendedName>
</protein>
<dbReference type="Proteomes" id="UP000558113">
    <property type="component" value="Unassembled WGS sequence"/>
</dbReference>
<dbReference type="AlphaFoldDB" id="A0A7X5C1G8"/>
<comment type="caution">
    <text evidence="1">The sequence shown here is derived from an EMBL/GenBank/DDBJ whole genome shotgun (WGS) entry which is preliminary data.</text>
</comment>
<evidence type="ECO:0008006" key="3">
    <source>
        <dbReference type="Google" id="ProtNLM"/>
    </source>
</evidence>
<accession>A0A7X5C1G8</accession>